<evidence type="ECO:0000256" key="1">
    <source>
        <dbReference type="ARBA" id="ARBA00004141"/>
    </source>
</evidence>
<dbReference type="RefSeq" id="WP_209687558.1">
    <property type="nucleotide sequence ID" value="NZ_JAGGLU010000016.1"/>
</dbReference>
<keyword evidence="7 8" id="KW-0472">Membrane</keyword>
<dbReference type="Pfam" id="PF01545">
    <property type="entry name" value="Cation_efflux"/>
    <property type="match status" value="1"/>
</dbReference>
<feature type="domain" description="Cation efflux protein cytoplasmic" evidence="10">
    <location>
        <begin position="204"/>
        <end position="278"/>
    </location>
</feature>
<dbReference type="InterPro" id="IPR027470">
    <property type="entry name" value="Cation_efflux_CTD"/>
</dbReference>
<protein>
    <submittedName>
        <fullName evidence="11">Cobalt-zinc-cadmium efflux system protein</fullName>
    </submittedName>
</protein>
<proteinExistence type="inferred from homology"/>
<dbReference type="PANTHER" id="PTHR11562">
    <property type="entry name" value="CATION EFFLUX PROTEIN/ ZINC TRANSPORTER"/>
    <property type="match status" value="1"/>
</dbReference>
<keyword evidence="3" id="KW-0813">Transport</keyword>
<dbReference type="InterPro" id="IPR050681">
    <property type="entry name" value="CDF/SLC30A"/>
</dbReference>
<dbReference type="SUPFAM" id="SSF161111">
    <property type="entry name" value="Cation efflux protein transmembrane domain-like"/>
    <property type="match status" value="1"/>
</dbReference>
<dbReference type="Pfam" id="PF16916">
    <property type="entry name" value="ZT_dimer"/>
    <property type="match status" value="1"/>
</dbReference>
<feature type="domain" description="Cation efflux protein transmembrane" evidence="9">
    <location>
        <begin position="12"/>
        <end position="200"/>
    </location>
</feature>
<dbReference type="PANTHER" id="PTHR11562:SF17">
    <property type="entry name" value="RE54080P-RELATED"/>
    <property type="match status" value="1"/>
</dbReference>
<keyword evidence="5 8" id="KW-1133">Transmembrane helix</keyword>
<name>A0ABS4MGL4_9LACO</name>
<evidence type="ECO:0000256" key="5">
    <source>
        <dbReference type="ARBA" id="ARBA00022989"/>
    </source>
</evidence>
<feature type="transmembrane region" description="Helical" evidence="8">
    <location>
        <begin position="7"/>
        <end position="29"/>
    </location>
</feature>
<keyword evidence="12" id="KW-1185">Reference proteome</keyword>
<evidence type="ECO:0000256" key="8">
    <source>
        <dbReference type="SAM" id="Phobius"/>
    </source>
</evidence>
<sequence length="295" mass="32510">MKDKSSIRYLCITILNIVITVAEFIGGAVSGSLALLSDAVHNLSDVGSIVLAFIANLISKRKRNFSKTFGYDRAEILAAFTNGIILIVISLYLMFEGIQRFSHPEPIKGWVMLVVSIIGLVANLISMLVVMNEAKHNLNAKATFLNMLSDALTSVAVVIGAIFISIWQINWLDPLLTIAASLFLLKEAYEITIKAANILMETNPSIDLDQVKSIILSIPEVKNVHHVHVWQYSDSITMIDAHINVDAKMDAEDLDDLYGKIEQKLQDLGINHVTLQAECIRGMHAKILASGKNNN</sequence>
<evidence type="ECO:0000256" key="3">
    <source>
        <dbReference type="ARBA" id="ARBA00022448"/>
    </source>
</evidence>
<evidence type="ECO:0000256" key="4">
    <source>
        <dbReference type="ARBA" id="ARBA00022692"/>
    </source>
</evidence>
<dbReference type="Gene3D" id="3.30.70.1350">
    <property type="entry name" value="Cation efflux protein, cytoplasmic domain"/>
    <property type="match status" value="1"/>
</dbReference>
<dbReference type="InterPro" id="IPR058533">
    <property type="entry name" value="Cation_efflux_TM"/>
</dbReference>
<dbReference type="InterPro" id="IPR027469">
    <property type="entry name" value="Cation_efflux_TMD_sf"/>
</dbReference>
<organism evidence="11 12">
    <name type="scientific">Lactobacillus colini</name>
    <dbReference type="NCBI Taxonomy" id="1819254"/>
    <lineage>
        <taxon>Bacteria</taxon>
        <taxon>Bacillati</taxon>
        <taxon>Bacillota</taxon>
        <taxon>Bacilli</taxon>
        <taxon>Lactobacillales</taxon>
        <taxon>Lactobacillaceae</taxon>
        <taxon>Lactobacillus</taxon>
    </lineage>
</organism>
<feature type="transmembrane region" description="Helical" evidence="8">
    <location>
        <begin position="107"/>
        <end position="131"/>
    </location>
</feature>
<evidence type="ECO:0000259" key="9">
    <source>
        <dbReference type="Pfam" id="PF01545"/>
    </source>
</evidence>
<dbReference type="NCBIfam" id="TIGR01297">
    <property type="entry name" value="CDF"/>
    <property type="match status" value="1"/>
</dbReference>
<comment type="similarity">
    <text evidence="2">Belongs to the cation diffusion facilitator (CDF) transporter (TC 2.A.4) family. SLC30A subfamily.</text>
</comment>
<dbReference type="Gene3D" id="1.20.1510.10">
    <property type="entry name" value="Cation efflux protein transmembrane domain"/>
    <property type="match status" value="1"/>
</dbReference>
<accession>A0ABS4MGL4</accession>
<dbReference type="InterPro" id="IPR002524">
    <property type="entry name" value="Cation_efflux"/>
</dbReference>
<keyword evidence="6" id="KW-0406">Ion transport</keyword>
<dbReference type="EMBL" id="JAGGLU010000016">
    <property type="protein sequence ID" value="MBP2058841.1"/>
    <property type="molecule type" value="Genomic_DNA"/>
</dbReference>
<feature type="transmembrane region" description="Helical" evidence="8">
    <location>
        <begin position="35"/>
        <end position="55"/>
    </location>
</feature>
<reference evidence="11 12" key="1">
    <citation type="submission" date="2021-03" db="EMBL/GenBank/DDBJ databases">
        <title>Genomic Encyclopedia of Type Strains, Phase IV (KMG-IV): sequencing the most valuable type-strain genomes for metagenomic binning, comparative biology and taxonomic classification.</title>
        <authorList>
            <person name="Goeker M."/>
        </authorList>
    </citation>
    <scope>NUCLEOTIDE SEQUENCE [LARGE SCALE GENOMIC DNA]</scope>
    <source>
        <strain evidence="11 12">DSM 101872</strain>
    </source>
</reference>
<gene>
    <name evidence="11" type="ORF">J2Z60_002032</name>
</gene>
<feature type="transmembrane region" description="Helical" evidence="8">
    <location>
        <begin position="143"/>
        <end position="167"/>
    </location>
</feature>
<evidence type="ECO:0000313" key="12">
    <source>
        <dbReference type="Proteomes" id="UP001519292"/>
    </source>
</evidence>
<comment type="subcellular location">
    <subcellularLocation>
        <location evidence="1">Membrane</location>
        <topology evidence="1">Multi-pass membrane protein</topology>
    </subcellularLocation>
</comment>
<dbReference type="Proteomes" id="UP001519292">
    <property type="component" value="Unassembled WGS sequence"/>
</dbReference>
<comment type="caution">
    <text evidence="11">The sequence shown here is derived from an EMBL/GenBank/DDBJ whole genome shotgun (WGS) entry which is preliminary data.</text>
</comment>
<evidence type="ECO:0000259" key="10">
    <source>
        <dbReference type="Pfam" id="PF16916"/>
    </source>
</evidence>
<evidence type="ECO:0000256" key="2">
    <source>
        <dbReference type="ARBA" id="ARBA00008873"/>
    </source>
</evidence>
<dbReference type="SUPFAM" id="SSF160240">
    <property type="entry name" value="Cation efflux protein cytoplasmic domain-like"/>
    <property type="match status" value="1"/>
</dbReference>
<evidence type="ECO:0000313" key="11">
    <source>
        <dbReference type="EMBL" id="MBP2058841.1"/>
    </source>
</evidence>
<evidence type="ECO:0000256" key="6">
    <source>
        <dbReference type="ARBA" id="ARBA00023065"/>
    </source>
</evidence>
<keyword evidence="4 8" id="KW-0812">Transmembrane</keyword>
<dbReference type="InterPro" id="IPR036837">
    <property type="entry name" value="Cation_efflux_CTD_sf"/>
</dbReference>
<evidence type="ECO:0000256" key="7">
    <source>
        <dbReference type="ARBA" id="ARBA00023136"/>
    </source>
</evidence>
<feature type="transmembrane region" description="Helical" evidence="8">
    <location>
        <begin position="76"/>
        <end position="95"/>
    </location>
</feature>